<keyword evidence="4" id="KW-0804">Transcription</keyword>
<evidence type="ECO:0000313" key="7">
    <source>
        <dbReference type="Proteomes" id="UP000000245"/>
    </source>
</evidence>
<keyword evidence="2" id="KW-0805">Transcription regulation</keyword>
<name>A5FWB6_ACICJ</name>
<dbReference type="Pfam" id="PF00126">
    <property type="entry name" value="HTH_1"/>
    <property type="match status" value="1"/>
</dbReference>
<reference evidence="6 7" key="1">
    <citation type="submission" date="2007-05" db="EMBL/GenBank/DDBJ databases">
        <title>Complete sequence of chromosome of Acidiphilium cryptum JF-5.</title>
        <authorList>
            <consortium name="US DOE Joint Genome Institute"/>
            <person name="Copeland A."/>
            <person name="Lucas S."/>
            <person name="Lapidus A."/>
            <person name="Barry K."/>
            <person name="Detter J.C."/>
            <person name="Glavina del Rio T."/>
            <person name="Hammon N."/>
            <person name="Israni S."/>
            <person name="Dalin E."/>
            <person name="Tice H."/>
            <person name="Pitluck S."/>
            <person name="Sims D."/>
            <person name="Brettin T."/>
            <person name="Bruce D."/>
            <person name="Han C."/>
            <person name="Schmutz J."/>
            <person name="Larimer F."/>
            <person name="Land M."/>
            <person name="Hauser L."/>
            <person name="Kyrpides N."/>
            <person name="Kim E."/>
            <person name="Magnuson T."/>
            <person name="Richardson P."/>
        </authorList>
    </citation>
    <scope>NUCLEOTIDE SEQUENCE [LARGE SCALE GENOMIC DNA]</scope>
    <source>
        <strain evidence="6 7">JF-5</strain>
    </source>
</reference>
<accession>A5FWB6</accession>
<dbReference type="InterPro" id="IPR000847">
    <property type="entry name" value="LysR_HTH_N"/>
</dbReference>
<keyword evidence="7" id="KW-1185">Reference proteome</keyword>
<dbReference type="SUPFAM" id="SSF53850">
    <property type="entry name" value="Periplasmic binding protein-like II"/>
    <property type="match status" value="1"/>
</dbReference>
<dbReference type="FunFam" id="1.10.10.10:FF:000001">
    <property type="entry name" value="LysR family transcriptional regulator"/>
    <property type="match status" value="1"/>
</dbReference>
<dbReference type="InterPro" id="IPR036390">
    <property type="entry name" value="WH_DNA-bd_sf"/>
</dbReference>
<dbReference type="CDD" id="cd08422">
    <property type="entry name" value="PBP2_CrgA_like"/>
    <property type="match status" value="1"/>
</dbReference>
<comment type="similarity">
    <text evidence="1">Belongs to the LysR transcriptional regulatory family.</text>
</comment>
<dbReference type="KEGG" id="acr:Acry_0677"/>
<dbReference type="eggNOG" id="COG0583">
    <property type="taxonomic scope" value="Bacteria"/>
</dbReference>
<dbReference type="PANTHER" id="PTHR30537:SF5">
    <property type="entry name" value="HTH-TYPE TRANSCRIPTIONAL ACTIVATOR TTDR-RELATED"/>
    <property type="match status" value="1"/>
</dbReference>
<dbReference type="Gene3D" id="3.40.190.290">
    <property type="match status" value="1"/>
</dbReference>
<dbReference type="GO" id="GO:0043565">
    <property type="term" value="F:sequence-specific DNA binding"/>
    <property type="evidence" value="ECO:0007669"/>
    <property type="project" value="TreeGrafter"/>
</dbReference>
<dbReference type="PANTHER" id="PTHR30537">
    <property type="entry name" value="HTH-TYPE TRANSCRIPTIONAL REGULATOR"/>
    <property type="match status" value="1"/>
</dbReference>
<dbReference type="RefSeq" id="WP_011941687.1">
    <property type="nucleotide sequence ID" value="NC_009484.1"/>
</dbReference>
<evidence type="ECO:0000313" key="6">
    <source>
        <dbReference type="EMBL" id="ABQ29898.1"/>
    </source>
</evidence>
<dbReference type="Proteomes" id="UP000000245">
    <property type="component" value="Chromosome"/>
</dbReference>
<dbReference type="SUPFAM" id="SSF46785">
    <property type="entry name" value="Winged helix' DNA-binding domain"/>
    <property type="match status" value="1"/>
</dbReference>
<evidence type="ECO:0000256" key="2">
    <source>
        <dbReference type="ARBA" id="ARBA00023015"/>
    </source>
</evidence>
<sequence length="298" mass="31968">MKDIAALKLYTRVARLGSFSAAGRESGMSQPQVSRMIAELEQELGARLLSRTTRAVVPTEAGKAFLLRIEAILAALDEAGQSVREGGEFHGMLRLSMPTSFGIHVAIPRLADFAARHSRLQIHLELDDRRQDLVREAVDVAIRIGALPDSASATARQIALVSRVIVASPAYLAANGAPARPEDLAGHRIIRGAAAANPLAWTFERDGESIAARVQPQFTTNDNEGAIVAAIAGLGITSTGEWECRRALEDGSLVRLLTDWTMADVPVHAYFPMGRNTRAAARALIDHLRDGIAADGRG</sequence>
<dbReference type="GO" id="GO:0003700">
    <property type="term" value="F:DNA-binding transcription factor activity"/>
    <property type="evidence" value="ECO:0007669"/>
    <property type="project" value="InterPro"/>
</dbReference>
<dbReference type="Gene3D" id="1.10.10.10">
    <property type="entry name" value="Winged helix-like DNA-binding domain superfamily/Winged helix DNA-binding domain"/>
    <property type="match status" value="1"/>
</dbReference>
<dbReference type="PRINTS" id="PR00039">
    <property type="entry name" value="HTHLYSR"/>
</dbReference>
<dbReference type="InterPro" id="IPR058163">
    <property type="entry name" value="LysR-type_TF_proteobact-type"/>
</dbReference>
<dbReference type="AlphaFoldDB" id="A5FWB6"/>
<gene>
    <name evidence="6" type="ordered locus">Acry_0677</name>
</gene>
<dbReference type="STRING" id="349163.Acry_0677"/>
<dbReference type="Pfam" id="PF03466">
    <property type="entry name" value="LysR_substrate"/>
    <property type="match status" value="1"/>
</dbReference>
<dbReference type="HOGENOM" id="CLU_039613_16_2_5"/>
<dbReference type="InterPro" id="IPR005119">
    <property type="entry name" value="LysR_subst-bd"/>
</dbReference>
<dbReference type="PROSITE" id="PS50931">
    <property type="entry name" value="HTH_LYSR"/>
    <property type="match status" value="1"/>
</dbReference>
<proteinExistence type="inferred from homology"/>
<feature type="domain" description="HTH lysR-type" evidence="5">
    <location>
        <begin position="1"/>
        <end position="59"/>
    </location>
</feature>
<evidence type="ECO:0000256" key="1">
    <source>
        <dbReference type="ARBA" id="ARBA00009437"/>
    </source>
</evidence>
<dbReference type="GO" id="GO:0006351">
    <property type="term" value="P:DNA-templated transcription"/>
    <property type="evidence" value="ECO:0007669"/>
    <property type="project" value="TreeGrafter"/>
</dbReference>
<evidence type="ECO:0000259" key="5">
    <source>
        <dbReference type="PROSITE" id="PS50931"/>
    </source>
</evidence>
<protein>
    <submittedName>
        <fullName evidence="6">Transcriptional regulator, LysR family</fullName>
    </submittedName>
</protein>
<dbReference type="EMBL" id="CP000697">
    <property type="protein sequence ID" value="ABQ29898.1"/>
    <property type="molecule type" value="Genomic_DNA"/>
</dbReference>
<evidence type="ECO:0000256" key="3">
    <source>
        <dbReference type="ARBA" id="ARBA00023125"/>
    </source>
</evidence>
<organism evidence="6 7">
    <name type="scientific">Acidiphilium cryptum (strain JF-5)</name>
    <dbReference type="NCBI Taxonomy" id="349163"/>
    <lineage>
        <taxon>Bacteria</taxon>
        <taxon>Pseudomonadati</taxon>
        <taxon>Pseudomonadota</taxon>
        <taxon>Alphaproteobacteria</taxon>
        <taxon>Acetobacterales</taxon>
        <taxon>Acidocellaceae</taxon>
        <taxon>Acidiphilium</taxon>
    </lineage>
</organism>
<evidence type="ECO:0000256" key="4">
    <source>
        <dbReference type="ARBA" id="ARBA00023163"/>
    </source>
</evidence>
<keyword evidence="3" id="KW-0238">DNA-binding</keyword>
<dbReference type="InterPro" id="IPR036388">
    <property type="entry name" value="WH-like_DNA-bd_sf"/>
</dbReference>